<evidence type="ECO:0000259" key="1">
    <source>
        <dbReference type="Pfam" id="PF03412"/>
    </source>
</evidence>
<evidence type="ECO:0000313" key="3">
    <source>
        <dbReference type="Proteomes" id="UP001606134"/>
    </source>
</evidence>
<accession>A0ABW7HJT7</accession>
<protein>
    <submittedName>
        <fullName evidence="2">Cysteine peptidase family C39 domain-containing protein</fullName>
    </submittedName>
</protein>
<name>A0ABW7HJT7_9BURK</name>
<dbReference type="InterPro" id="IPR005074">
    <property type="entry name" value="Peptidase_C39"/>
</dbReference>
<reference evidence="2 3" key="1">
    <citation type="submission" date="2024-08" db="EMBL/GenBank/DDBJ databases">
        <authorList>
            <person name="Lu H."/>
        </authorList>
    </citation>
    <scope>NUCLEOTIDE SEQUENCE [LARGE SCALE GENOMIC DNA]</scope>
    <source>
        <strain evidence="2 3">BYS78W</strain>
    </source>
</reference>
<evidence type="ECO:0000313" key="2">
    <source>
        <dbReference type="EMBL" id="MFG6489757.1"/>
    </source>
</evidence>
<keyword evidence="3" id="KW-1185">Reference proteome</keyword>
<dbReference type="Gene3D" id="3.90.70.10">
    <property type="entry name" value="Cysteine proteinases"/>
    <property type="match status" value="1"/>
</dbReference>
<sequence length="124" mass="13892">MLIDPTLQTTGRNCGPAALRFFIQAFFGRHLEVSSEGDESEDNWTLAALIRAAQISSIELAAFECLHSELPSPPYIWLKPAIHEKRAHYVVVVGERACRELIFDPLVGFRSGVREEIGSRIIIK</sequence>
<comment type="caution">
    <text evidence="2">The sequence shown here is derived from an EMBL/GenBank/DDBJ whole genome shotgun (WGS) entry which is preliminary data.</text>
</comment>
<dbReference type="EMBL" id="JBIGIC010000014">
    <property type="protein sequence ID" value="MFG6489757.1"/>
    <property type="molecule type" value="Genomic_DNA"/>
</dbReference>
<organism evidence="2 3">
    <name type="scientific">Pelomonas candidula</name>
    <dbReference type="NCBI Taxonomy" id="3299025"/>
    <lineage>
        <taxon>Bacteria</taxon>
        <taxon>Pseudomonadati</taxon>
        <taxon>Pseudomonadota</taxon>
        <taxon>Betaproteobacteria</taxon>
        <taxon>Burkholderiales</taxon>
        <taxon>Sphaerotilaceae</taxon>
        <taxon>Roseateles</taxon>
    </lineage>
</organism>
<gene>
    <name evidence="2" type="ORF">ACG04R_23980</name>
</gene>
<feature type="domain" description="Peptidase C39" evidence="1">
    <location>
        <begin position="6"/>
        <end position="116"/>
    </location>
</feature>
<dbReference type="Pfam" id="PF03412">
    <property type="entry name" value="Peptidase_C39"/>
    <property type="match status" value="1"/>
</dbReference>
<dbReference type="Proteomes" id="UP001606134">
    <property type="component" value="Unassembled WGS sequence"/>
</dbReference>
<proteinExistence type="predicted"/>
<dbReference type="RefSeq" id="WP_394416153.1">
    <property type="nucleotide sequence ID" value="NZ_JBIGIC010000014.1"/>
</dbReference>